<gene>
    <name evidence="2" type="ORF">ENJ96_06985</name>
</gene>
<dbReference type="SUPFAM" id="SSF50998">
    <property type="entry name" value="Quinoprotein alcohol dehydrogenase-like"/>
    <property type="match status" value="1"/>
</dbReference>
<dbReference type="InterPro" id="IPR002372">
    <property type="entry name" value="PQQ_rpt_dom"/>
</dbReference>
<reference evidence="2" key="1">
    <citation type="journal article" date="2020" name="mSystems">
        <title>Genome- and Community-Level Interaction Insights into Carbon Utilization and Element Cycling Functions of Hydrothermarchaeota in Hydrothermal Sediment.</title>
        <authorList>
            <person name="Zhou Z."/>
            <person name="Liu Y."/>
            <person name="Xu W."/>
            <person name="Pan J."/>
            <person name="Luo Z.H."/>
            <person name="Li M."/>
        </authorList>
    </citation>
    <scope>NUCLEOTIDE SEQUENCE [LARGE SCALE GENOMIC DNA]</scope>
    <source>
        <strain evidence="2">HyVt-533</strain>
    </source>
</reference>
<protein>
    <recommendedName>
        <fullName evidence="1">Pyrrolo-quinoline quinone repeat domain-containing protein</fullName>
    </recommendedName>
</protein>
<comment type="caution">
    <text evidence="2">The sequence shown here is derived from an EMBL/GenBank/DDBJ whole genome shotgun (WGS) entry which is preliminary data.</text>
</comment>
<feature type="non-terminal residue" evidence="2">
    <location>
        <position position="280"/>
    </location>
</feature>
<sequence>MKRLCVLFTLWCVVFFSSTGSGEETKAFGLKLLWDHPLRDVSFHVRAGHTPDSFVAFSGDGRLLALGTLQGELLVFEARTGRLVLKKTVPEAMVKRVAFSPDGKRLYYGEQSPEGALCAVELSTGKRLWCFETARDLLRGTPPAPGDLYGIYHLPGIYRLKVLPGGDLLVLGTHSWYDPKRRTWRRLSRLYRLDRDGKLRWAYPPEGPAPVTIIYADSDQEAKKVAAVALLPSEDPEDRIRLEGPPPQSFLLLDGETGRPLFVYRLAPLKPYFDRVAAWE</sequence>
<proteinExistence type="predicted"/>
<dbReference type="Pfam" id="PF13360">
    <property type="entry name" value="PQQ_2"/>
    <property type="match status" value="1"/>
</dbReference>
<dbReference type="EMBL" id="DROK01000202">
    <property type="protein sequence ID" value="HHI97581.1"/>
    <property type="molecule type" value="Genomic_DNA"/>
</dbReference>
<dbReference type="Gene3D" id="2.130.10.10">
    <property type="entry name" value="YVTN repeat-like/Quinoprotein amine dehydrogenase"/>
    <property type="match status" value="1"/>
</dbReference>
<dbReference type="InterPro" id="IPR015943">
    <property type="entry name" value="WD40/YVTN_repeat-like_dom_sf"/>
</dbReference>
<dbReference type="InterPro" id="IPR011047">
    <property type="entry name" value="Quinoprotein_ADH-like_sf"/>
</dbReference>
<feature type="domain" description="Pyrrolo-quinoline quinone repeat" evidence="1">
    <location>
        <begin position="51"/>
        <end position="201"/>
    </location>
</feature>
<evidence type="ECO:0000259" key="1">
    <source>
        <dbReference type="Pfam" id="PF13360"/>
    </source>
</evidence>
<evidence type="ECO:0000313" key="2">
    <source>
        <dbReference type="EMBL" id="HHI97581.1"/>
    </source>
</evidence>
<dbReference type="AlphaFoldDB" id="A0A7V5P0P7"/>
<accession>A0A7V5P0P7</accession>
<name>A0A7V5P0P7_9BACT</name>
<organism evidence="2">
    <name type="scientific">Thermodesulfatator atlanticus</name>
    <dbReference type="NCBI Taxonomy" id="501497"/>
    <lineage>
        <taxon>Bacteria</taxon>
        <taxon>Pseudomonadati</taxon>
        <taxon>Thermodesulfobacteriota</taxon>
        <taxon>Thermodesulfobacteria</taxon>
        <taxon>Thermodesulfobacteriales</taxon>
        <taxon>Thermodesulfatatoraceae</taxon>
        <taxon>Thermodesulfatator</taxon>
    </lineage>
</organism>
<dbReference type="Proteomes" id="UP000886101">
    <property type="component" value="Unassembled WGS sequence"/>
</dbReference>